<accession>A0A9P1H8A9</accession>
<comment type="caution">
    <text evidence="2">The sequence shown here is derived from an EMBL/GenBank/DDBJ whole genome shotgun (WGS) entry which is preliminary data.</text>
</comment>
<feature type="compositionally biased region" description="Low complexity" evidence="1">
    <location>
        <begin position="300"/>
        <end position="319"/>
    </location>
</feature>
<dbReference type="AlphaFoldDB" id="A0A9P1H8A9"/>
<dbReference type="OrthoDB" id="4507572at2759"/>
<dbReference type="EMBL" id="CALLCH030000016">
    <property type="protein sequence ID" value="CAI4217115.1"/>
    <property type="molecule type" value="Genomic_DNA"/>
</dbReference>
<keyword evidence="3" id="KW-1185">Reference proteome</keyword>
<feature type="region of interest" description="Disordered" evidence="1">
    <location>
        <begin position="285"/>
        <end position="406"/>
    </location>
</feature>
<evidence type="ECO:0000256" key="1">
    <source>
        <dbReference type="SAM" id="MobiDB-lite"/>
    </source>
</evidence>
<sequence>MNPRPVVCHGTETQPARNLAEADRQPRTPPGLGIISRFYKADVHPPVPLFALPPTPDEFSTWRPTSSVYSHNPLVTSDFANLATYGYYGAGGEGISPPSSPEMAAVQQGRDVSPIDEFPDKSGFDQRPSRQPSTSQSKSNIPMMRRQRRQTQEAAAATLRESKSRDRLRDRPAPTGLSSDAVAAYPSPGKGEGAGQSATGRQVFKMANGREMKWDAMTGEPTLGPKGYSAQVKPAEYAQEFGAGGHGAGASGASAAAAPASNPAASALSRLRTAGPSVAVAPERVHTLSPEPEEPPLVQRSTTPSAQPSATARPPRAASLAQRPQWKGGSGRVTLVDPVHDTPQEPPVHIPRKSSKRTANLSRGARGGPGGPRAPNLICPKSQRKRKRRVEQQTTSGPPQPPPLDSLVSVLAVRSPPPVNYSNVSTNRHNVRDVGPYRIAQAIYGRGPTADANATAGLFLAIVEFAPGRKDNLVITMNQPYMSGARGGSSPIGKPMGPRDAVPSYLRSNTWGDSSSSVFSADARPGSVASTSKALPPAPPEINPANDRVGYLNARLQSLANRRLNINKSIKKMTEMMPTDNLMASDAVLRKREAEKVKIESLKVELSEVQREEYELGLKLHRAYKRQDRDAEYEPTTLWVRRVTGA</sequence>
<dbReference type="PANTHER" id="PTHR42023:SF1">
    <property type="entry name" value="BHLH DOMAIN-CONTAINING PROTEIN"/>
    <property type="match status" value="1"/>
</dbReference>
<reference evidence="2" key="1">
    <citation type="submission" date="2022-11" db="EMBL/GenBank/DDBJ databases">
        <authorList>
            <person name="Scott C."/>
            <person name="Bruce N."/>
        </authorList>
    </citation>
    <scope>NUCLEOTIDE SEQUENCE</scope>
</reference>
<dbReference type="PANTHER" id="PTHR42023">
    <property type="entry name" value="BHLH DOMAIN-CONTAINING PROTEIN"/>
    <property type="match status" value="1"/>
</dbReference>
<evidence type="ECO:0000313" key="2">
    <source>
        <dbReference type="EMBL" id="CAI4217115.1"/>
    </source>
</evidence>
<feature type="region of interest" description="Disordered" evidence="1">
    <location>
        <begin position="96"/>
        <end position="269"/>
    </location>
</feature>
<feature type="compositionally biased region" description="Low complexity" evidence="1">
    <location>
        <begin position="129"/>
        <end position="139"/>
    </location>
</feature>
<protein>
    <submittedName>
        <fullName evidence="2">Uncharacterized protein</fullName>
    </submittedName>
</protein>
<organism evidence="2 3">
    <name type="scientific">Parascedosporium putredinis</name>
    <dbReference type="NCBI Taxonomy" id="1442378"/>
    <lineage>
        <taxon>Eukaryota</taxon>
        <taxon>Fungi</taxon>
        <taxon>Dikarya</taxon>
        <taxon>Ascomycota</taxon>
        <taxon>Pezizomycotina</taxon>
        <taxon>Sordariomycetes</taxon>
        <taxon>Hypocreomycetidae</taxon>
        <taxon>Microascales</taxon>
        <taxon>Microascaceae</taxon>
        <taxon>Parascedosporium</taxon>
    </lineage>
</organism>
<feature type="compositionally biased region" description="Low complexity" evidence="1">
    <location>
        <begin position="251"/>
        <end position="267"/>
    </location>
</feature>
<feature type="compositionally biased region" description="Basic and acidic residues" evidence="1">
    <location>
        <begin position="118"/>
        <end position="128"/>
    </location>
</feature>
<proteinExistence type="predicted"/>
<name>A0A9P1H8A9_9PEZI</name>
<gene>
    <name evidence="2" type="ORF">PPNO1_LOCUS6736</name>
</gene>
<evidence type="ECO:0000313" key="3">
    <source>
        <dbReference type="Proteomes" id="UP000838763"/>
    </source>
</evidence>
<feature type="compositionally biased region" description="Basic and acidic residues" evidence="1">
    <location>
        <begin position="160"/>
        <end position="172"/>
    </location>
</feature>
<dbReference type="Proteomes" id="UP000838763">
    <property type="component" value="Unassembled WGS sequence"/>
</dbReference>
<feature type="region of interest" description="Disordered" evidence="1">
    <location>
        <begin position="1"/>
        <end position="29"/>
    </location>
</feature>